<reference evidence="1 2" key="1">
    <citation type="journal article" date="2021" name="Elife">
        <title>Chloroplast acquisition without the gene transfer in kleptoplastic sea slugs, Plakobranchus ocellatus.</title>
        <authorList>
            <person name="Maeda T."/>
            <person name="Takahashi S."/>
            <person name="Yoshida T."/>
            <person name="Shimamura S."/>
            <person name="Takaki Y."/>
            <person name="Nagai Y."/>
            <person name="Toyoda A."/>
            <person name="Suzuki Y."/>
            <person name="Arimoto A."/>
            <person name="Ishii H."/>
            <person name="Satoh N."/>
            <person name="Nishiyama T."/>
            <person name="Hasebe M."/>
            <person name="Maruyama T."/>
            <person name="Minagawa J."/>
            <person name="Obokata J."/>
            <person name="Shigenobu S."/>
        </authorList>
    </citation>
    <scope>NUCLEOTIDE SEQUENCE [LARGE SCALE GENOMIC DNA]</scope>
</reference>
<sequence>MLKIPWTAKKTNERVLQEAQSERSLSHKIRKRQATFFGHIMRQEKLENVIITGMMMGRRCRGRQRERLTEITDGMAKWLGVGSVVAMLQKTKMHQEWRGLIANAMEQGT</sequence>
<dbReference type="EMBL" id="BMAT01000025">
    <property type="protein sequence ID" value="GFR57742.1"/>
    <property type="molecule type" value="Genomic_DNA"/>
</dbReference>
<keyword evidence="1" id="KW-0378">Hydrolase</keyword>
<dbReference type="Proteomes" id="UP000762676">
    <property type="component" value="Unassembled WGS sequence"/>
</dbReference>
<keyword evidence="1" id="KW-0540">Nuclease</keyword>
<accession>A0AAV4E9R0</accession>
<keyword evidence="1" id="KW-0255">Endonuclease</keyword>
<organism evidence="1 2">
    <name type="scientific">Elysia marginata</name>
    <dbReference type="NCBI Taxonomy" id="1093978"/>
    <lineage>
        <taxon>Eukaryota</taxon>
        <taxon>Metazoa</taxon>
        <taxon>Spiralia</taxon>
        <taxon>Lophotrochozoa</taxon>
        <taxon>Mollusca</taxon>
        <taxon>Gastropoda</taxon>
        <taxon>Heterobranchia</taxon>
        <taxon>Euthyneura</taxon>
        <taxon>Panpulmonata</taxon>
        <taxon>Sacoglossa</taxon>
        <taxon>Placobranchoidea</taxon>
        <taxon>Plakobranchidae</taxon>
        <taxon>Elysia</taxon>
    </lineage>
</organism>
<proteinExistence type="predicted"/>
<dbReference type="AlphaFoldDB" id="A0AAV4E9R0"/>
<gene>
    <name evidence="1" type="ORF">ElyMa_000008900</name>
</gene>
<keyword evidence="2" id="KW-1185">Reference proteome</keyword>
<evidence type="ECO:0000313" key="1">
    <source>
        <dbReference type="EMBL" id="GFR57742.1"/>
    </source>
</evidence>
<evidence type="ECO:0000313" key="2">
    <source>
        <dbReference type="Proteomes" id="UP000762676"/>
    </source>
</evidence>
<protein>
    <submittedName>
        <fullName evidence="1">Endonuclease-reverse transcriptase</fullName>
    </submittedName>
</protein>
<comment type="caution">
    <text evidence="1">The sequence shown here is derived from an EMBL/GenBank/DDBJ whole genome shotgun (WGS) entry which is preliminary data.</text>
</comment>
<name>A0AAV4E9R0_9GAST</name>
<dbReference type="GO" id="GO:0004519">
    <property type="term" value="F:endonuclease activity"/>
    <property type="evidence" value="ECO:0007669"/>
    <property type="project" value="UniProtKB-KW"/>
</dbReference>